<name>A0A140L0Q7_9FIRM</name>
<dbReference type="STRING" id="520764.AN618_24070"/>
<organism evidence="2 3">
    <name type="scientific">Fervidicola ferrireducens</name>
    <dbReference type="NCBI Taxonomy" id="520764"/>
    <lineage>
        <taxon>Bacteria</taxon>
        <taxon>Bacillati</taxon>
        <taxon>Bacillota</taxon>
        <taxon>Clostridia</taxon>
        <taxon>Thermosediminibacterales</taxon>
        <taxon>Thermosediminibacteraceae</taxon>
        <taxon>Fervidicola</taxon>
    </lineage>
</organism>
<dbReference type="InterPro" id="IPR021338">
    <property type="entry name" value="DUF2953"/>
</dbReference>
<dbReference type="InParanoid" id="A0A140L0Q7"/>
<keyword evidence="3" id="KW-1185">Reference proteome</keyword>
<protein>
    <recommendedName>
        <fullName evidence="4">DUF2953 domain-containing protein</fullName>
    </recommendedName>
</protein>
<sequence length="183" mass="21032">MVILLVAILTVLLIALVPVKYYVNLDVEGKEKWEVCLKVSVGGLIFKREVFHIPNNKSKKKWNWQSLDSISFLKAIRIKKISCYIKYGFNDPFVTGITAGLMWNVLAFAFVILSLFFTIDGSDLCIDLRPDFSGYKPFELHFESIMSMRIGHIITAGLSMWGSRFKQKIRGSERTWMDILLKT</sequence>
<accession>A0A140L0Q7</accession>
<keyword evidence="1" id="KW-0472">Membrane</keyword>
<evidence type="ECO:0000256" key="1">
    <source>
        <dbReference type="SAM" id="Phobius"/>
    </source>
</evidence>
<proteinExistence type="predicted"/>
<comment type="caution">
    <text evidence="2">The sequence shown here is derived from an EMBL/GenBank/DDBJ whole genome shotgun (WGS) entry which is preliminary data.</text>
</comment>
<dbReference type="AlphaFoldDB" id="A0A140L0Q7"/>
<keyword evidence="1" id="KW-0812">Transmembrane</keyword>
<dbReference type="Proteomes" id="UP000070427">
    <property type="component" value="Unassembled WGS sequence"/>
</dbReference>
<dbReference type="RefSeq" id="WP_066355508.1">
    <property type="nucleotide sequence ID" value="NZ_LOED01000058.1"/>
</dbReference>
<gene>
    <name evidence="2" type="ORF">AN618_24070</name>
</gene>
<keyword evidence="1" id="KW-1133">Transmembrane helix</keyword>
<evidence type="ECO:0000313" key="2">
    <source>
        <dbReference type="EMBL" id="KXG74132.1"/>
    </source>
</evidence>
<dbReference type="Pfam" id="PF11167">
    <property type="entry name" value="DUF2953"/>
    <property type="match status" value="1"/>
</dbReference>
<feature type="transmembrane region" description="Helical" evidence="1">
    <location>
        <begin position="101"/>
        <end position="119"/>
    </location>
</feature>
<reference evidence="2 3" key="1">
    <citation type="submission" date="2015-12" db="EMBL/GenBank/DDBJ databases">
        <title>Draft genome sequnece of Fervidicola ferrireducens strain Y170.</title>
        <authorList>
            <person name="Patel B.K."/>
        </authorList>
    </citation>
    <scope>NUCLEOTIDE SEQUENCE [LARGE SCALE GENOMIC DNA]</scope>
    <source>
        <strain evidence="2 3">Y170</strain>
    </source>
</reference>
<evidence type="ECO:0000313" key="3">
    <source>
        <dbReference type="Proteomes" id="UP000070427"/>
    </source>
</evidence>
<dbReference type="EMBL" id="LOED01000058">
    <property type="protein sequence ID" value="KXG74132.1"/>
    <property type="molecule type" value="Genomic_DNA"/>
</dbReference>
<evidence type="ECO:0008006" key="4">
    <source>
        <dbReference type="Google" id="ProtNLM"/>
    </source>
</evidence>